<organism evidence="2 3">
    <name type="scientific">Halomonas elongata</name>
    <dbReference type="NCBI Taxonomy" id="2746"/>
    <lineage>
        <taxon>Bacteria</taxon>
        <taxon>Pseudomonadati</taxon>
        <taxon>Pseudomonadota</taxon>
        <taxon>Gammaproteobacteria</taxon>
        <taxon>Oceanospirillales</taxon>
        <taxon>Halomonadaceae</taxon>
        <taxon>Halomonas</taxon>
    </lineage>
</organism>
<evidence type="ECO:0000313" key="2">
    <source>
        <dbReference type="EMBL" id="OBX35575.1"/>
    </source>
</evidence>
<dbReference type="AlphaFoldDB" id="A0A1B8NZY4"/>
<dbReference type="Proteomes" id="UP000092504">
    <property type="component" value="Unassembled WGS sequence"/>
</dbReference>
<reference evidence="2 3" key="1">
    <citation type="submission" date="2016-06" db="EMBL/GenBank/DDBJ databases">
        <title>Genome sequence of halotolerant plant growth promoting strain of Halomonas elongata HEK1 isolated from salterns of Rann of Kutch, Gujarat, India.</title>
        <authorList>
            <person name="Gaba S."/>
            <person name="Singh R.N."/>
            <person name="Abrol S."/>
            <person name="Kaushik R."/>
            <person name="Saxena A.K."/>
        </authorList>
    </citation>
    <scope>NUCLEOTIDE SEQUENCE [LARGE SCALE GENOMIC DNA]</scope>
    <source>
        <strain evidence="2 3">HEK1</strain>
    </source>
</reference>
<gene>
    <name evidence="2" type="ORF">A8U91_04649</name>
</gene>
<evidence type="ECO:0000313" key="3">
    <source>
        <dbReference type="Proteomes" id="UP000092504"/>
    </source>
</evidence>
<evidence type="ECO:0000256" key="1">
    <source>
        <dbReference type="SAM" id="MobiDB-lite"/>
    </source>
</evidence>
<dbReference type="EMBL" id="MAJD01000002">
    <property type="protein sequence ID" value="OBX35575.1"/>
    <property type="molecule type" value="Genomic_DNA"/>
</dbReference>
<feature type="region of interest" description="Disordered" evidence="1">
    <location>
        <begin position="1"/>
        <end position="24"/>
    </location>
</feature>
<comment type="caution">
    <text evidence="2">The sequence shown here is derived from an EMBL/GenBank/DDBJ whole genome shotgun (WGS) entry which is preliminary data.</text>
</comment>
<protein>
    <submittedName>
        <fullName evidence="2">Uncharacterized protein</fullName>
    </submittedName>
</protein>
<sequence>MLVDGTGMNLADAPGADQGESHGGVLLLPVNGRVLSDHTCPASLSDEG</sequence>
<proteinExistence type="predicted"/>
<name>A0A1B8NZY4_HALEL</name>
<accession>A0A1B8NZY4</accession>